<accession>A0A5B8MK83</accession>
<name>A0A5B8MK83_9CHLO</name>
<dbReference type="EMBL" id="CP031037">
    <property type="protein sequence ID" value="QDZ20799.1"/>
    <property type="molecule type" value="Genomic_DNA"/>
</dbReference>
<dbReference type="InterPro" id="IPR011990">
    <property type="entry name" value="TPR-like_helical_dom_sf"/>
</dbReference>
<sequence>MSAVLVERVAVSPGGGVVVAPPLTSPPLALLFSPKSPEPDWAFVGNDLVRYFASCVLQSNGSFSDVLRMTQVCGAWRSALLDSPAEGLVKQSFALPKEVTSRFRYCSMELATRTCLGGQRPAPPGGVQMLINQRLNRHLPGRLPKLVDAMARWGSPSAALVVAMYMTEFCMASYESVRRRGRIGQGETWEKYKQICDDMGRAKDVDGSYSAEAMTFDLVHLWKRGARLGSKFCQAVLGEAFYCGGGVQLSQIRCIRDIEQAVLWLNKAVDHGEKFEGVDPMLARSELLLGYIFQDGESGEESYSDMFLYAGTGSYSEAVFWFRRAAKHGSIEAQQALSSLYSTGQY</sequence>
<gene>
    <name evidence="1" type="ORF">A3770_04p33170</name>
</gene>
<protein>
    <submittedName>
        <fullName evidence="1">Uncharacterized protein</fullName>
    </submittedName>
</protein>
<keyword evidence="2" id="KW-1185">Reference proteome</keyword>
<evidence type="ECO:0000313" key="2">
    <source>
        <dbReference type="Proteomes" id="UP000316726"/>
    </source>
</evidence>
<dbReference type="Gene3D" id="1.25.40.10">
    <property type="entry name" value="Tetratricopeptide repeat domain"/>
    <property type="match status" value="1"/>
</dbReference>
<proteinExistence type="predicted"/>
<organism evidence="1 2">
    <name type="scientific">Chloropicon primus</name>
    <dbReference type="NCBI Taxonomy" id="1764295"/>
    <lineage>
        <taxon>Eukaryota</taxon>
        <taxon>Viridiplantae</taxon>
        <taxon>Chlorophyta</taxon>
        <taxon>Chloropicophyceae</taxon>
        <taxon>Chloropicales</taxon>
        <taxon>Chloropicaceae</taxon>
        <taxon>Chloropicon</taxon>
    </lineage>
</organism>
<dbReference type="SUPFAM" id="SSF81901">
    <property type="entry name" value="HCP-like"/>
    <property type="match status" value="1"/>
</dbReference>
<reference evidence="1 2" key="1">
    <citation type="submission" date="2018-07" db="EMBL/GenBank/DDBJ databases">
        <title>The complete nuclear genome of the prasinophyte Chloropicon primus (CCMP1205).</title>
        <authorList>
            <person name="Pombert J.-F."/>
            <person name="Otis C."/>
            <person name="Turmel M."/>
            <person name="Lemieux C."/>
        </authorList>
    </citation>
    <scope>NUCLEOTIDE SEQUENCE [LARGE SCALE GENOMIC DNA]</scope>
    <source>
        <strain evidence="1 2">CCMP1205</strain>
    </source>
</reference>
<dbReference type="OrthoDB" id="2384430at2759"/>
<dbReference type="Proteomes" id="UP000316726">
    <property type="component" value="Chromosome 4"/>
</dbReference>
<dbReference type="AlphaFoldDB" id="A0A5B8MK83"/>
<evidence type="ECO:0000313" key="1">
    <source>
        <dbReference type="EMBL" id="QDZ20799.1"/>
    </source>
</evidence>